<name>A0ABQ2BBJ8_9MICO</name>
<gene>
    <name evidence="1" type="ORF">GCM10007368_32690</name>
</gene>
<evidence type="ECO:0008006" key="3">
    <source>
        <dbReference type="Google" id="ProtNLM"/>
    </source>
</evidence>
<comment type="caution">
    <text evidence="1">The sequence shown here is derived from an EMBL/GenBank/DDBJ whole genome shotgun (WGS) entry which is preliminary data.</text>
</comment>
<reference evidence="2" key="1">
    <citation type="journal article" date="2019" name="Int. J. Syst. Evol. Microbiol.">
        <title>The Global Catalogue of Microorganisms (GCM) 10K type strain sequencing project: providing services to taxonomists for standard genome sequencing and annotation.</title>
        <authorList>
            <consortium name="The Broad Institute Genomics Platform"/>
            <consortium name="The Broad Institute Genome Sequencing Center for Infectious Disease"/>
            <person name="Wu L."/>
            <person name="Ma J."/>
        </authorList>
    </citation>
    <scope>NUCLEOTIDE SEQUENCE [LARGE SCALE GENOMIC DNA]</scope>
    <source>
        <strain evidence="2">CCM 8653</strain>
    </source>
</reference>
<proteinExistence type="predicted"/>
<accession>A0ABQ2BBJ8</accession>
<keyword evidence="2" id="KW-1185">Reference proteome</keyword>
<evidence type="ECO:0000313" key="2">
    <source>
        <dbReference type="Proteomes" id="UP000632535"/>
    </source>
</evidence>
<dbReference type="RefSeq" id="WP_229738363.1">
    <property type="nucleotide sequence ID" value="NZ_BMDG01000012.1"/>
</dbReference>
<sequence length="137" mass="14008">MTTTHLQDLEIVLAHTPGTLAALGRALGEAGISLEGGGVFATGPTAVAHYLVDDGPGAREAATRAGLGAAVLHDVVTLRLDQETPGQLGAVAALLAGAGVNVEAQYSDHAGNLVLVVDPDQHDACSRVADDWRRRGR</sequence>
<protein>
    <recommendedName>
        <fullName evidence="3">ACT domain-containing protein</fullName>
    </recommendedName>
</protein>
<organism evidence="1 2">
    <name type="scientific">Isoptericola cucumis</name>
    <dbReference type="NCBI Taxonomy" id="1776856"/>
    <lineage>
        <taxon>Bacteria</taxon>
        <taxon>Bacillati</taxon>
        <taxon>Actinomycetota</taxon>
        <taxon>Actinomycetes</taxon>
        <taxon>Micrococcales</taxon>
        <taxon>Promicromonosporaceae</taxon>
        <taxon>Isoptericola</taxon>
    </lineage>
</organism>
<evidence type="ECO:0000313" key="1">
    <source>
        <dbReference type="EMBL" id="GGI10731.1"/>
    </source>
</evidence>
<dbReference type="EMBL" id="BMDG01000012">
    <property type="protein sequence ID" value="GGI10731.1"/>
    <property type="molecule type" value="Genomic_DNA"/>
</dbReference>
<dbReference type="Gene3D" id="3.30.2130.10">
    <property type="entry name" value="VC0802-like"/>
    <property type="match status" value="1"/>
</dbReference>
<dbReference type="Proteomes" id="UP000632535">
    <property type="component" value="Unassembled WGS sequence"/>
</dbReference>